<gene>
    <name evidence="3" type="ORF">CHLRE_16g653900v5</name>
</gene>
<evidence type="ECO:0000313" key="4">
    <source>
        <dbReference type="Proteomes" id="UP000006906"/>
    </source>
</evidence>
<accession>A0A2K3CT12</accession>
<feature type="compositionally biased region" description="Low complexity" evidence="1">
    <location>
        <begin position="533"/>
        <end position="551"/>
    </location>
</feature>
<keyword evidence="2" id="KW-0472">Membrane</keyword>
<feature type="compositionally biased region" description="Pro residues" evidence="1">
    <location>
        <begin position="476"/>
        <end position="490"/>
    </location>
</feature>
<dbReference type="PROSITE" id="PS51257">
    <property type="entry name" value="PROKAR_LIPOPROTEIN"/>
    <property type="match status" value="1"/>
</dbReference>
<dbReference type="InParanoid" id="A0A2K3CT12"/>
<feature type="transmembrane region" description="Helical" evidence="2">
    <location>
        <begin position="105"/>
        <end position="125"/>
    </location>
</feature>
<feature type="region of interest" description="Disordered" evidence="1">
    <location>
        <begin position="471"/>
        <end position="559"/>
    </location>
</feature>
<protein>
    <submittedName>
        <fullName evidence="3">Uncharacterized protein</fullName>
    </submittedName>
</protein>
<feature type="region of interest" description="Disordered" evidence="1">
    <location>
        <begin position="266"/>
        <end position="299"/>
    </location>
</feature>
<feature type="transmembrane region" description="Helical" evidence="2">
    <location>
        <begin position="81"/>
        <end position="99"/>
    </location>
</feature>
<evidence type="ECO:0000313" key="3">
    <source>
        <dbReference type="EMBL" id="PNW71427.1"/>
    </source>
</evidence>
<dbReference type="OrthoDB" id="10561736at2759"/>
<evidence type="ECO:0000256" key="2">
    <source>
        <dbReference type="SAM" id="Phobius"/>
    </source>
</evidence>
<evidence type="ECO:0000256" key="1">
    <source>
        <dbReference type="SAM" id="MobiDB-lite"/>
    </source>
</evidence>
<dbReference type="EMBL" id="CM008977">
    <property type="protein sequence ID" value="PNW71427.1"/>
    <property type="molecule type" value="Genomic_DNA"/>
</dbReference>
<proteinExistence type="predicted"/>
<name>A0A2K3CT12_CHLRE</name>
<organism evidence="3 4">
    <name type="scientific">Chlamydomonas reinhardtii</name>
    <name type="common">Chlamydomonas smithii</name>
    <dbReference type="NCBI Taxonomy" id="3055"/>
    <lineage>
        <taxon>Eukaryota</taxon>
        <taxon>Viridiplantae</taxon>
        <taxon>Chlorophyta</taxon>
        <taxon>core chlorophytes</taxon>
        <taxon>Chlorophyceae</taxon>
        <taxon>CS clade</taxon>
        <taxon>Chlamydomonadales</taxon>
        <taxon>Chlamydomonadaceae</taxon>
        <taxon>Chlamydomonas</taxon>
    </lineage>
</organism>
<sequence>MSKNGADNATQRSPAEELNHVLHWVAYLLMACSAGLLLTSAVALFRWPYPSCLCYNTPFSDSAMCLGSPCCACANIRQGNVTLIFAWTMLLLCRMAIGFELSYLYPYLGFCLLHAVTASLVYVMVRGVQRQQAEEEAAVAASRGRMLLLHELGVPGALGREGQQPAPLPPIQTMSAELVLVLQPDYCSACGGVGGGSSCEEKGEGADGDGKPRASCCEAWGAEGRATGAAADAAAGAAAHAAGLGKAAGALPPGVAWALRYTRVEPPHAAPHGEDQASPKAAGLVRGGSGASPLAAPTPATATGGAGNVGLVGISAFAGAPAAAAAVLPEAEPSGCEGPGAAEAPGAGCGAVSSAAGGCFGRLGCETGAGADCNGTGAQQSALWRSVSEALTPAHALQQQRLQARLSSARSHMAGSSPALVLAHGVSLPLPELANRTPVASPTASVPTHARAWSGSRAQISATSLPVMVATYRGGSPPPSALRGGSPPPSALRGGSSPPVPRQQQRAVLGHRPASTDAAGHTDCPPLTPVTLAADAAAAAAAAPAAPQAADTQGNTAGP</sequence>
<dbReference type="Proteomes" id="UP000006906">
    <property type="component" value="Chromosome 16"/>
</dbReference>
<keyword evidence="2" id="KW-1133">Transmembrane helix</keyword>
<keyword evidence="2" id="KW-0812">Transmembrane</keyword>
<dbReference type="GeneID" id="5723770"/>
<feature type="compositionally biased region" description="Basic and acidic residues" evidence="1">
    <location>
        <begin position="266"/>
        <end position="277"/>
    </location>
</feature>
<dbReference type="AlphaFoldDB" id="A0A2K3CT12"/>
<keyword evidence="4" id="KW-1185">Reference proteome</keyword>
<dbReference type="RefSeq" id="XP_042915496.1">
    <property type="nucleotide sequence ID" value="XM_043070854.1"/>
</dbReference>
<reference evidence="3 4" key="1">
    <citation type="journal article" date="2007" name="Science">
        <title>The Chlamydomonas genome reveals the evolution of key animal and plant functions.</title>
        <authorList>
            <person name="Merchant S.S."/>
            <person name="Prochnik S.E."/>
            <person name="Vallon O."/>
            <person name="Harris E.H."/>
            <person name="Karpowicz S.J."/>
            <person name="Witman G.B."/>
            <person name="Terry A."/>
            <person name="Salamov A."/>
            <person name="Fritz-Laylin L.K."/>
            <person name="Marechal-Drouard L."/>
            <person name="Marshall W.F."/>
            <person name="Qu L.H."/>
            <person name="Nelson D.R."/>
            <person name="Sanderfoot A.A."/>
            <person name="Spalding M.H."/>
            <person name="Kapitonov V.V."/>
            <person name="Ren Q."/>
            <person name="Ferris P."/>
            <person name="Lindquist E."/>
            <person name="Shapiro H."/>
            <person name="Lucas S.M."/>
            <person name="Grimwood J."/>
            <person name="Schmutz J."/>
            <person name="Cardol P."/>
            <person name="Cerutti H."/>
            <person name="Chanfreau G."/>
            <person name="Chen C.L."/>
            <person name="Cognat V."/>
            <person name="Croft M.T."/>
            <person name="Dent R."/>
            <person name="Dutcher S."/>
            <person name="Fernandez E."/>
            <person name="Fukuzawa H."/>
            <person name="Gonzalez-Ballester D."/>
            <person name="Gonzalez-Halphen D."/>
            <person name="Hallmann A."/>
            <person name="Hanikenne M."/>
            <person name="Hippler M."/>
            <person name="Inwood W."/>
            <person name="Jabbari K."/>
            <person name="Kalanon M."/>
            <person name="Kuras R."/>
            <person name="Lefebvre P.A."/>
            <person name="Lemaire S.D."/>
            <person name="Lobanov A.V."/>
            <person name="Lohr M."/>
            <person name="Manuell A."/>
            <person name="Meier I."/>
            <person name="Mets L."/>
            <person name="Mittag M."/>
            <person name="Mittelmeier T."/>
            <person name="Moroney J.V."/>
            <person name="Moseley J."/>
            <person name="Napoli C."/>
            <person name="Nedelcu A.M."/>
            <person name="Niyogi K."/>
            <person name="Novoselov S.V."/>
            <person name="Paulsen I.T."/>
            <person name="Pazour G."/>
            <person name="Purton S."/>
            <person name="Ral J.P."/>
            <person name="Riano-Pachon D.M."/>
            <person name="Riekhof W."/>
            <person name="Rymarquis L."/>
            <person name="Schroda M."/>
            <person name="Stern D."/>
            <person name="Umen J."/>
            <person name="Willows R."/>
            <person name="Wilson N."/>
            <person name="Zimmer S.L."/>
            <person name="Allmer J."/>
            <person name="Balk J."/>
            <person name="Bisova K."/>
            <person name="Chen C.J."/>
            <person name="Elias M."/>
            <person name="Gendler K."/>
            <person name="Hauser C."/>
            <person name="Lamb M.R."/>
            <person name="Ledford H."/>
            <person name="Long J.C."/>
            <person name="Minagawa J."/>
            <person name="Page M.D."/>
            <person name="Pan J."/>
            <person name="Pootakham W."/>
            <person name="Roje S."/>
            <person name="Rose A."/>
            <person name="Stahlberg E."/>
            <person name="Terauchi A.M."/>
            <person name="Yang P."/>
            <person name="Ball S."/>
            <person name="Bowler C."/>
            <person name="Dieckmann C.L."/>
            <person name="Gladyshev V.N."/>
            <person name="Green P."/>
            <person name="Jorgensen R."/>
            <person name="Mayfield S."/>
            <person name="Mueller-Roeber B."/>
            <person name="Rajamani S."/>
            <person name="Sayre R.T."/>
            <person name="Brokstein P."/>
            <person name="Dubchak I."/>
            <person name="Goodstein D."/>
            <person name="Hornick L."/>
            <person name="Huang Y.W."/>
            <person name="Jhaveri J."/>
            <person name="Luo Y."/>
            <person name="Martinez D."/>
            <person name="Ngau W.C."/>
            <person name="Otillar B."/>
            <person name="Poliakov A."/>
            <person name="Porter A."/>
            <person name="Szajkowski L."/>
            <person name="Werner G."/>
            <person name="Zhou K."/>
            <person name="Grigoriev I.V."/>
            <person name="Rokhsar D.S."/>
            <person name="Grossman A.R."/>
        </authorList>
    </citation>
    <scope>NUCLEOTIDE SEQUENCE [LARGE SCALE GENOMIC DNA]</scope>
    <source>
        <strain evidence="4">CC-503</strain>
    </source>
</reference>
<feature type="transmembrane region" description="Helical" evidence="2">
    <location>
        <begin position="24"/>
        <end position="45"/>
    </location>
</feature>
<dbReference type="Gramene" id="PNW71427">
    <property type="protein sequence ID" value="PNW71427"/>
    <property type="gene ID" value="CHLRE_16g653900v5"/>
</dbReference>
<dbReference type="ExpressionAtlas" id="A0A2K3CT12">
    <property type="expression patterns" value="baseline"/>
</dbReference>
<dbReference type="KEGG" id="cre:CHLRE_16g653900v5"/>